<feature type="compositionally biased region" description="Polar residues" evidence="1">
    <location>
        <begin position="1"/>
        <end position="12"/>
    </location>
</feature>
<evidence type="ECO:0000256" key="1">
    <source>
        <dbReference type="SAM" id="MobiDB-lite"/>
    </source>
</evidence>
<dbReference type="KEGG" id="mlut:JET14_22445"/>
<dbReference type="AlphaFoldDB" id="A0A7T7HPK4"/>
<geneLocation type="plasmid" evidence="2 3">
    <name>plas-002</name>
</geneLocation>
<feature type="compositionally biased region" description="Basic residues" evidence="1">
    <location>
        <begin position="13"/>
        <end position="23"/>
    </location>
</feature>
<evidence type="ECO:0000313" key="3">
    <source>
        <dbReference type="Proteomes" id="UP000596083"/>
    </source>
</evidence>
<dbReference type="Proteomes" id="UP000596083">
    <property type="component" value="Plasmid plas-002"/>
</dbReference>
<proteinExistence type="predicted"/>
<feature type="region of interest" description="Disordered" evidence="1">
    <location>
        <begin position="1"/>
        <end position="32"/>
    </location>
</feature>
<dbReference type="RefSeq" id="WP_200338363.1">
    <property type="nucleotide sequence ID" value="NZ_CP066788.1"/>
</dbReference>
<protein>
    <submittedName>
        <fullName evidence="2">Uncharacterized protein</fullName>
    </submittedName>
</protein>
<reference evidence="2 3" key="1">
    <citation type="submission" date="2020-12" db="EMBL/GenBank/DDBJ databases">
        <authorList>
            <person name="Zheng R.K."/>
            <person name="Sun C.M."/>
        </authorList>
    </citation>
    <scope>NUCLEOTIDE SEQUENCE [LARGE SCALE GENOMIC DNA]</scope>
    <source>
        <strain evidence="2 3">ZRK001</strain>
        <plasmid evidence="2 3">plas-002</plasmid>
    </source>
</reference>
<name>A0A7T7HPK4_9HYPH</name>
<gene>
    <name evidence="2" type="ORF">JET14_22445</name>
</gene>
<evidence type="ECO:0000313" key="2">
    <source>
        <dbReference type="EMBL" id="QQM33015.1"/>
    </source>
</evidence>
<sequence length="688" mass="73050">MRIAARQTNRVLSNRKRLTGKRTHSMENEKKRRHTSRRILLWSVAAIAVIAAAGVVGGKVMLEKTVRNSLEQSGTRAASVEVDFTGHVHLSDVTVPLENDQTLHIASIEARPEFLFLSGMIDARDLAFEAGPMHVSVPSVLVEDAGINRAFLAAASGEADLTPAERVARLSAGRIEIASVAVSQSQQGIDQTTTYSDVVLENIVDGHVGRYFASGMTSDTEVAPDPRADGDAKPVSVKLSVGAIEGEDIDAPFLTRIYTEAKPADGENAAQQVYGPVTVKDFVMETADGRVTYAEMSSDGFSMRLADEPFLTTPERLGALSDTEALLPGDGERLGLEAFLLLDAIAKGDLQISGIGLTTDEEPDMTFAIDRLAVTFDDLVLGFSMDGLDVRAGDDSLTVRSASWTDFSLAPTLAGVREYLKTGPGAPDMAWKAAFLPAFGTLSLSDYAVNMNPDAENGFDVDKPLNVAVKDFSLALQDPVNGIPSDIRMVMNELKLDLAGHDDNEAFALLKQLGYQEVSISENIALHWDKANKALIVEDIGFSGDDMGSVSLSGVVGGFGEAFFSGDKALMQAAVFGLNGRAVTLKVENDGLFARGLKLYADRNGMSEEQAALTLSMLPSIAAQTVGDGDPGVQAMIDAISAFIADPNTLEIAITAKSDQGIGAPAFMAATTDPASLLQQVDITAKAD</sequence>
<keyword evidence="2" id="KW-0614">Plasmid</keyword>
<accession>A0A7T7HPK4</accession>
<organism evidence="2 3">
    <name type="scientific">Martelella lutilitoris</name>
    <dbReference type="NCBI Taxonomy" id="2583532"/>
    <lineage>
        <taxon>Bacteria</taxon>
        <taxon>Pseudomonadati</taxon>
        <taxon>Pseudomonadota</taxon>
        <taxon>Alphaproteobacteria</taxon>
        <taxon>Hyphomicrobiales</taxon>
        <taxon>Aurantimonadaceae</taxon>
        <taxon>Martelella</taxon>
    </lineage>
</organism>
<dbReference type="EMBL" id="CP066788">
    <property type="protein sequence ID" value="QQM33015.1"/>
    <property type="molecule type" value="Genomic_DNA"/>
</dbReference>